<evidence type="ECO:0000256" key="2">
    <source>
        <dbReference type="ARBA" id="ARBA00022692"/>
    </source>
</evidence>
<dbReference type="CDD" id="cd00096">
    <property type="entry name" value="Ig"/>
    <property type="match status" value="1"/>
</dbReference>
<dbReference type="InterPro" id="IPR050122">
    <property type="entry name" value="RTK"/>
</dbReference>
<keyword evidence="5" id="KW-1015">Disulfide bond</keyword>
<feature type="binding site" evidence="7 9">
    <location>
        <position position="465"/>
    </location>
    <ligand>
        <name>ATP</name>
        <dbReference type="ChEBI" id="CHEBI:30616"/>
    </ligand>
</feature>
<dbReference type="InterPro" id="IPR007110">
    <property type="entry name" value="Ig-like_dom"/>
</dbReference>
<accession>A0A226DU51</accession>
<evidence type="ECO:0000256" key="6">
    <source>
        <dbReference type="ARBA" id="ARBA00023180"/>
    </source>
</evidence>
<comment type="caution">
    <text evidence="14">The sequence shown here is derived from an EMBL/GenBank/DDBJ whole genome shotgun (WGS) entry which is preliminary data.</text>
</comment>
<evidence type="ECO:0000256" key="7">
    <source>
        <dbReference type="PIRSR" id="PIRSR000615-2"/>
    </source>
</evidence>
<dbReference type="PANTHER" id="PTHR24416:SF611">
    <property type="entry name" value="TYROSINE-PROTEIN KINASE TRANSMEMBRANE RECEPTOR ROR"/>
    <property type="match status" value="1"/>
</dbReference>
<evidence type="ECO:0000313" key="15">
    <source>
        <dbReference type="Proteomes" id="UP000198287"/>
    </source>
</evidence>
<dbReference type="PROSITE" id="PS50835">
    <property type="entry name" value="IG_LIKE"/>
    <property type="match status" value="1"/>
</dbReference>
<dbReference type="Pfam" id="PF07714">
    <property type="entry name" value="PK_Tyr_Ser-Thr"/>
    <property type="match status" value="1"/>
</dbReference>
<keyword evidence="6" id="KW-0325">Glycoprotein</keyword>
<keyword evidence="8" id="KW-0479">Metal-binding</keyword>
<evidence type="ECO:0000256" key="5">
    <source>
        <dbReference type="ARBA" id="ARBA00023157"/>
    </source>
</evidence>
<protein>
    <submittedName>
        <fullName evidence="14">Tyrosine kinase receptor Cad96Ca</fullName>
    </submittedName>
</protein>
<dbReference type="InterPro" id="IPR019799">
    <property type="entry name" value="Glyco_hydro_22_CS"/>
</dbReference>
<dbReference type="PROSITE" id="PS51348">
    <property type="entry name" value="GLYCOSYL_HYDROL_F22_2"/>
    <property type="match status" value="1"/>
</dbReference>
<dbReference type="GO" id="GO:0043235">
    <property type="term" value="C:receptor complex"/>
    <property type="evidence" value="ECO:0007669"/>
    <property type="project" value="TreeGrafter"/>
</dbReference>
<dbReference type="InterPro" id="IPR036179">
    <property type="entry name" value="Ig-like_dom_sf"/>
</dbReference>
<evidence type="ECO:0000256" key="1">
    <source>
        <dbReference type="ARBA" id="ARBA00004167"/>
    </source>
</evidence>
<feature type="transmembrane region" description="Helical" evidence="11">
    <location>
        <begin position="396"/>
        <end position="421"/>
    </location>
</feature>
<dbReference type="InterPro" id="IPR023346">
    <property type="entry name" value="Lysozyme-like_dom_sf"/>
</dbReference>
<feature type="region of interest" description="Disordered" evidence="10">
    <location>
        <begin position="82"/>
        <end position="113"/>
    </location>
</feature>
<feature type="binding site" evidence="8">
    <location>
        <position position="578"/>
    </location>
    <ligand>
        <name>Mg(2+)</name>
        <dbReference type="ChEBI" id="CHEBI:18420"/>
    </ligand>
</feature>
<keyword evidence="8" id="KW-0460">Magnesium</keyword>
<dbReference type="InterPro" id="IPR011009">
    <property type="entry name" value="Kinase-like_dom_sf"/>
</dbReference>
<keyword evidence="14" id="KW-0808">Transferase</keyword>
<dbReference type="Proteomes" id="UP000198287">
    <property type="component" value="Unassembled WGS sequence"/>
</dbReference>
<dbReference type="Gene3D" id="2.60.40.10">
    <property type="entry name" value="Immunoglobulins"/>
    <property type="match status" value="2"/>
</dbReference>
<dbReference type="Gene3D" id="1.10.510.10">
    <property type="entry name" value="Transferase(Phosphotransferase) domain 1"/>
    <property type="match status" value="1"/>
</dbReference>
<evidence type="ECO:0000256" key="3">
    <source>
        <dbReference type="ARBA" id="ARBA00022989"/>
    </source>
</evidence>
<feature type="compositionally biased region" description="Polar residues" evidence="10">
    <location>
        <begin position="103"/>
        <end position="113"/>
    </location>
</feature>
<evidence type="ECO:0000256" key="4">
    <source>
        <dbReference type="ARBA" id="ARBA00023136"/>
    </source>
</evidence>
<dbReference type="EMBL" id="LNIX01000011">
    <property type="protein sequence ID" value="OXA48590.1"/>
    <property type="molecule type" value="Genomic_DNA"/>
</dbReference>
<proteinExistence type="predicted"/>
<dbReference type="GO" id="GO:0005886">
    <property type="term" value="C:plasma membrane"/>
    <property type="evidence" value="ECO:0007669"/>
    <property type="project" value="TreeGrafter"/>
</dbReference>
<dbReference type="SUPFAM" id="SSF53955">
    <property type="entry name" value="Lysozyme-like"/>
    <property type="match status" value="1"/>
</dbReference>
<dbReference type="OrthoDB" id="3256376at2759"/>
<dbReference type="PROSITE" id="PS50011">
    <property type="entry name" value="PROTEIN_KINASE_DOM"/>
    <property type="match status" value="1"/>
</dbReference>
<dbReference type="GO" id="GO:0007169">
    <property type="term" value="P:cell surface receptor protein tyrosine kinase signaling pathway"/>
    <property type="evidence" value="ECO:0007669"/>
    <property type="project" value="TreeGrafter"/>
</dbReference>
<dbReference type="PROSITE" id="PS00107">
    <property type="entry name" value="PROTEIN_KINASE_ATP"/>
    <property type="match status" value="1"/>
</dbReference>
<dbReference type="Pfam" id="PF07679">
    <property type="entry name" value="I-set"/>
    <property type="match status" value="1"/>
</dbReference>
<feature type="binding site" evidence="7">
    <location>
        <begin position="444"/>
        <end position="451"/>
    </location>
    <ligand>
        <name>ATP</name>
        <dbReference type="ChEBI" id="CHEBI:30616"/>
    </ligand>
</feature>
<feature type="domain" description="Protein kinase" evidence="12">
    <location>
        <begin position="437"/>
        <end position="704"/>
    </location>
</feature>
<dbReference type="Gene3D" id="1.10.530.10">
    <property type="match status" value="1"/>
</dbReference>
<dbReference type="GO" id="GO:0005524">
    <property type="term" value="F:ATP binding"/>
    <property type="evidence" value="ECO:0007669"/>
    <property type="project" value="UniProtKB-UniRule"/>
</dbReference>
<keyword evidence="14" id="KW-0418">Kinase</keyword>
<feature type="binding site" evidence="8">
    <location>
        <position position="591"/>
    </location>
    <ligand>
        <name>Mg(2+)</name>
        <dbReference type="ChEBI" id="CHEBI:18420"/>
    </ligand>
</feature>
<keyword evidence="15" id="KW-1185">Reference proteome</keyword>
<dbReference type="PROSITE" id="PS00128">
    <property type="entry name" value="GLYCOSYL_HYDROL_F22_1"/>
    <property type="match status" value="1"/>
</dbReference>
<evidence type="ECO:0000259" key="13">
    <source>
        <dbReference type="PROSITE" id="PS50835"/>
    </source>
</evidence>
<keyword evidence="7 9" id="KW-0547">Nucleotide-binding</keyword>
<dbReference type="InterPro" id="IPR001245">
    <property type="entry name" value="Ser-Thr/Tyr_kinase_cat_dom"/>
</dbReference>
<dbReference type="InterPro" id="IPR000719">
    <property type="entry name" value="Prot_kinase_dom"/>
</dbReference>
<dbReference type="SMART" id="SM00263">
    <property type="entry name" value="LYZ1"/>
    <property type="match status" value="1"/>
</dbReference>
<name>A0A226DU51_FOLCA</name>
<dbReference type="InterPro" id="IPR001916">
    <property type="entry name" value="Glyco_hydro_22"/>
</dbReference>
<dbReference type="AlphaFoldDB" id="A0A226DU51"/>
<evidence type="ECO:0000256" key="8">
    <source>
        <dbReference type="PIRSR" id="PIRSR000615-3"/>
    </source>
</evidence>
<dbReference type="GO" id="GO:0004714">
    <property type="term" value="F:transmembrane receptor protein tyrosine kinase activity"/>
    <property type="evidence" value="ECO:0007669"/>
    <property type="project" value="TreeGrafter"/>
</dbReference>
<dbReference type="InterPro" id="IPR013783">
    <property type="entry name" value="Ig-like_fold"/>
</dbReference>
<keyword evidence="4 11" id="KW-0472">Membrane</keyword>
<keyword evidence="2 11" id="KW-0812">Transmembrane</keyword>
<dbReference type="PIRSF" id="PIRSF000615">
    <property type="entry name" value="TyrPK_CSF1-R"/>
    <property type="match status" value="1"/>
</dbReference>
<evidence type="ECO:0000256" key="9">
    <source>
        <dbReference type="PROSITE-ProRule" id="PRU10141"/>
    </source>
</evidence>
<dbReference type="Pfam" id="PF00062">
    <property type="entry name" value="Lys"/>
    <property type="match status" value="1"/>
</dbReference>
<gene>
    <name evidence="14" type="ORF">Fcan01_16123</name>
</gene>
<dbReference type="InterPro" id="IPR013098">
    <property type="entry name" value="Ig_I-set"/>
</dbReference>
<comment type="subcellular location">
    <subcellularLocation>
        <location evidence="1">Membrane</location>
        <topology evidence="1">Single-pass membrane protein</topology>
    </subcellularLocation>
</comment>
<dbReference type="PANTHER" id="PTHR24416">
    <property type="entry name" value="TYROSINE-PROTEIN KINASE RECEPTOR"/>
    <property type="match status" value="1"/>
</dbReference>
<keyword evidence="7 9" id="KW-0067">ATP-binding</keyword>
<feature type="domain" description="Ig-like" evidence="13">
    <location>
        <begin position="283"/>
        <end position="388"/>
    </location>
</feature>
<keyword evidence="3 11" id="KW-1133">Transmembrane helix</keyword>
<evidence type="ECO:0000313" key="14">
    <source>
        <dbReference type="EMBL" id="OXA48590.1"/>
    </source>
</evidence>
<reference evidence="14 15" key="1">
    <citation type="submission" date="2015-12" db="EMBL/GenBank/DDBJ databases">
        <title>The genome of Folsomia candida.</title>
        <authorList>
            <person name="Faddeeva A."/>
            <person name="Derks M.F."/>
            <person name="Anvar Y."/>
            <person name="Smit S."/>
            <person name="Van Straalen N."/>
            <person name="Roelofs D."/>
        </authorList>
    </citation>
    <scope>NUCLEOTIDE SEQUENCE [LARGE SCALE GENOMIC DNA]</scope>
    <source>
        <strain evidence="14 15">VU population</strain>
        <tissue evidence="14">Whole body</tissue>
    </source>
</reference>
<evidence type="ECO:0000256" key="11">
    <source>
        <dbReference type="SAM" id="Phobius"/>
    </source>
</evidence>
<dbReference type="SUPFAM" id="SSF56112">
    <property type="entry name" value="Protein kinase-like (PK-like)"/>
    <property type="match status" value="1"/>
</dbReference>
<dbReference type="SUPFAM" id="SSF48726">
    <property type="entry name" value="Immunoglobulin"/>
    <property type="match status" value="2"/>
</dbReference>
<evidence type="ECO:0000256" key="10">
    <source>
        <dbReference type="SAM" id="MobiDB-lite"/>
    </source>
</evidence>
<dbReference type="GO" id="GO:0046872">
    <property type="term" value="F:metal ion binding"/>
    <property type="evidence" value="ECO:0007669"/>
    <property type="project" value="UniProtKB-KW"/>
</dbReference>
<dbReference type="InterPro" id="IPR017441">
    <property type="entry name" value="Protein_kinase_ATP_BS"/>
</dbReference>
<keyword evidence="14" id="KW-0675">Receptor</keyword>
<evidence type="ECO:0000259" key="12">
    <source>
        <dbReference type="PROSITE" id="PS50011"/>
    </source>
</evidence>
<organism evidence="14 15">
    <name type="scientific">Folsomia candida</name>
    <name type="common">Springtail</name>
    <dbReference type="NCBI Taxonomy" id="158441"/>
    <lineage>
        <taxon>Eukaryota</taxon>
        <taxon>Metazoa</taxon>
        <taxon>Ecdysozoa</taxon>
        <taxon>Arthropoda</taxon>
        <taxon>Hexapoda</taxon>
        <taxon>Collembola</taxon>
        <taxon>Entomobryomorpha</taxon>
        <taxon>Isotomoidea</taxon>
        <taxon>Isotomidae</taxon>
        <taxon>Proisotominae</taxon>
        <taxon>Folsomia</taxon>
    </lineage>
</organism>
<sequence length="704" mass="79749">MSETPFKESDTHIEQSFIADDIEQFAILTFTSVNESDSKTYTCQAENTYERESQVFDVEVILEGISTTELTDDTTIDFIESTTEETTETDSSTSELTDWTDEQTTFSSRTTEQASSTIVTSTSSLTTSTPTTLSTITPFPSTTTTTLKPPGSGKVYTMCELAEQLTYLFQDVYDWNMDIEKWLCLAKITTSFNASHVGFSLCDTLVYYGIFKISNKWCYDMYNSENPCDRPCNELLEGNLLNSVMCSKFIYNQTGFNFNEWPEYDPNCALYTEDYMNVCAQSPFFVFSGDSETEKVFEEFSQMKNITCSAQGVPPPVLTWDYATQYYVIRSNNRLISNVTRFKDDNGSWTIRATIYFQVVERSDDRVYICDASNIAGSANRTYTVSVSSDFMDWKLTLLITGGATLSLLGLLAIPLTYILYRLQKKTLEIFAHRLDIFDSIVLGSGAFGIVYKGMLDKYTEVAIKTVTKNSCESKLAALLSEIKIMNYAGGHPNVVQLLGVQIKDLRKGIVFAVVEFCSRGSLEGILRAKRRALYRSNYFNPIYTIPGCLGASTFVKNFSTYELLTFCRQVIHGSSPNVLIHGNGTAKISDFGLSRQIYGNYKEYIVASKKTALPWRWLAIETLENLRFSPDSDIWAFGVFMWEVFSLGDVPYSAGITWSPEFVKYLSYNVMKKCWEQEPSERIRFRSINASLDVLLELEYSKK</sequence>
<dbReference type="PRINTS" id="PR00109">
    <property type="entry name" value="TYRKINASE"/>
</dbReference>